<name>A0ABU2JH29_9ACTN</name>
<organism evidence="1 2">
    <name type="scientific">Jatrophihabitans lederbergiae</name>
    <dbReference type="NCBI Taxonomy" id="3075547"/>
    <lineage>
        <taxon>Bacteria</taxon>
        <taxon>Bacillati</taxon>
        <taxon>Actinomycetota</taxon>
        <taxon>Actinomycetes</taxon>
        <taxon>Jatrophihabitantales</taxon>
        <taxon>Jatrophihabitantaceae</taxon>
        <taxon>Jatrophihabitans</taxon>
    </lineage>
</organism>
<keyword evidence="2" id="KW-1185">Reference proteome</keyword>
<dbReference type="Gene3D" id="1.10.132.100">
    <property type="match status" value="1"/>
</dbReference>
<comment type="caution">
    <text evidence="1">The sequence shown here is derived from an EMBL/GenBank/DDBJ whole genome shotgun (WGS) entry which is preliminary data.</text>
</comment>
<reference evidence="2" key="1">
    <citation type="submission" date="2023-07" db="EMBL/GenBank/DDBJ databases">
        <title>30 novel species of actinomycetes from the DSMZ collection.</title>
        <authorList>
            <person name="Nouioui I."/>
        </authorList>
    </citation>
    <scope>NUCLEOTIDE SEQUENCE [LARGE SCALE GENOMIC DNA]</scope>
    <source>
        <strain evidence="2">DSM 44399</strain>
    </source>
</reference>
<evidence type="ECO:0000313" key="1">
    <source>
        <dbReference type="EMBL" id="MDT0263794.1"/>
    </source>
</evidence>
<accession>A0ABU2JH29</accession>
<evidence type="ECO:0000313" key="2">
    <source>
        <dbReference type="Proteomes" id="UP001183176"/>
    </source>
</evidence>
<gene>
    <name evidence="1" type="primary">casA</name>
    <name evidence="1" type="ORF">RM423_20685</name>
</gene>
<dbReference type="Pfam" id="PF09481">
    <property type="entry name" value="CRISPR_Cse1"/>
    <property type="match status" value="1"/>
</dbReference>
<dbReference type="Proteomes" id="UP001183176">
    <property type="component" value="Unassembled WGS sequence"/>
</dbReference>
<dbReference type="InterPro" id="IPR013381">
    <property type="entry name" value="CRISPR-assoc_prot_Cse1"/>
</dbReference>
<dbReference type="NCBIfam" id="TIGR02547">
    <property type="entry name" value="casA_cse1"/>
    <property type="match status" value="1"/>
</dbReference>
<dbReference type="RefSeq" id="WP_311424938.1">
    <property type="nucleotide sequence ID" value="NZ_JAVREH010000052.1"/>
</dbReference>
<protein>
    <submittedName>
        <fullName evidence="1">Type I-E CRISPR-associated protein Cse1/CasA</fullName>
    </submittedName>
</protein>
<proteinExistence type="predicted"/>
<sequence length="552" mass="59475">MTSPDQSSVPVRAAFDLTTEPWIPVVRGGVETEVSLRDAVLLAHEIDSLSFADGPQFAGLLRLLSALVMSAYGKPRDRDQWAELYRGGSFETADLDAYFERIGRSRFDLFDADRPFFQSAAVTDDPKTNAEIMPHVAAGNTPPIFSPDTEKKPRSLTPAQAARTLVGFMAVAVAGLGRAKAIEGSGWAGASFGGRVGQIGFIAPVGVTLFDTILLNMPIGVGTKGDQPQWERTDAPPAGRAKRAATGVLDMLTWCPRRVKLIANEDGTVTHLRMLGGDGLTVLDKQFEPHTEWRTSDGKDGRTPGDVYQRKHLIRTLGWRGLPNLLALRKTSAGDESSMLFIQLSHLDSVLPEDYPISIAGLNCEYGNMAATFADITFDVFSLPFRAFGPNEGDVRADLTELVQRADRVARLVRTLAWSVSRVVLRDSGKDAPYATAYAGTLTARFTTDVEAVTRRFLAGLTAHPRAVDAGIEAWDQGVYKLALRYRDEVVATATGCLFDILVSTAGGTRKVLAMPPTVSDGKFHDDLGALIAHPATAAAALATESAEELSA</sequence>
<dbReference type="EMBL" id="JAVREH010000052">
    <property type="protein sequence ID" value="MDT0263794.1"/>
    <property type="molecule type" value="Genomic_DNA"/>
</dbReference>